<reference evidence="10 11" key="1">
    <citation type="submission" date="2016-11" db="EMBL/GenBank/DDBJ databases">
        <authorList>
            <person name="Jaros S."/>
            <person name="Januszkiewicz K."/>
            <person name="Wedrychowicz H."/>
        </authorList>
    </citation>
    <scope>NUCLEOTIDE SEQUENCE [LARGE SCALE GENOMIC DNA]</scope>
    <source>
        <strain evidence="10 11">GAS242</strain>
    </source>
</reference>
<feature type="transmembrane region" description="Helical" evidence="9">
    <location>
        <begin position="106"/>
        <end position="127"/>
    </location>
</feature>
<dbReference type="GO" id="GO:0006865">
    <property type="term" value="P:amino acid transport"/>
    <property type="evidence" value="ECO:0007669"/>
    <property type="project" value="UniProtKB-KW"/>
</dbReference>
<dbReference type="CDD" id="cd06582">
    <property type="entry name" value="TM_PBP1_LivH_like"/>
    <property type="match status" value="1"/>
</dbReference>
<evidence type="ECO:0000313" key="10">
    <source>
        <dbReference type="EMBL" id="SHH36703.1"/>
    </source>
</evidence>
<feature type="transmembrane region" description="Helical" evidence="9">
    <location>
        <begin position="281"/>
        <end position="299"/>
    </location>
</feature>
<keyword evidence="4 9" id="KW-0812">Transmembrane</keyword>
<evidence type="ECO:0000256" key="6">
    <source>
        <dbReference type="ARBA" id="ARBA00022989"/>
    </source>
</evidence>
<proteinExistence type="inferred from homology"/>
<evidence type="ECO:0000313" key="11">
    <source>
        <dbReference type="Proteomes" id="UP000190675"/>
    </source>
</evidence>
<dbReference type="GO" id="GO:0005886">
    <property type="term" value="C:plasma membrane"/>
    <property type="evidence" value="ECO:0007669"/>
    <property type="project" value="UniProtKB-SubCell"/>
</dbReference>
<evidence type="ECO:0000256" key="5">
    <source>
        <dbReference type="ARBA" id="ARBA00022970"/>
    </source>
</evidence>
<evidence type="ECO:0000256" key="7">
    <source>
        <dbReference type="ARBA" id="ARBA00023136"/>
    </source>
</evidence>
<comment type="similarity">
    <text evidence="8">Belongs to the binding-protein-dependent transport system permease family. LivHM subfamily.</text>
</comment>
<dbReference type="Pfam" id="PF02653">
    <property type="entry name" value="BPD_transp_2"/>
    <property type="match status" value="1"/>
</dbReference>
<evidence type="ECO:0000256" key="1">
    <source>
        <dbReference type="ARBA" id="ARBA00004651"/>
    </source>
</evidence>
<accession>A0A1M5SFP0</accession>
<sequence>MIGFLQNVIDAISLGSLYALAALGIGLLFGVLRLINFAHGDFISVGAYALIVPPLQASADVTAQMFIGRWPLPFMLVATSTIVIALAVLCYFLLFRYLKSSSPPTLMIASFAASYVIQNVLLIVYGAREKSVNLWPSLIQQVDIGALHVGKLQLVTIGATMILMLLLTAILRLTPLGVQMRAAAEDFRMAQYLGVRSNYVISVAFAVSGVLAVAVSLLFVAQTGTLTFQMGVPLMLFAFIGTVIGGMGSLVGAAVGGMAVGLAASLLQAYLPGEMRSFRDAFVFTLVILILIVRPTGLFPTRAFTERV</sequence>
<keyword evidence="7 9" id="KW-0472">Membrane</keyword>
<evidence type="ECO:0000256" key="3">
    <source>
        <dbReference type="ARBA" id="ARBA00022475"/>
    </source>
</evidence>
<dbReference type="InterPro" id="IPR052157">
    <property type="entry name" value="BCAA_transport_permease"/>
</dbReference>
<evidence type="ECO:0000256" key="8">
    <source>
        <dbReference type="ARBA" id="ARBA00037998"/>
    </source>
</evidence>
<dbReference type="PANTHER" id="PTHR11795">
    <property type="entry name" value="BRANCHED-CHAIN AMINO ACID TRANSPORT SYSTEM PERMEASE PROTEIN LIVH"/>
    <property type="match status" value="1"/>
</dbReference>
<dbReference type="AlphaFoldDB" id="A0A1M5SFP0"/>
<feature type="transmembrane region" description="Helical" evidence="9">
    <location>
        <begin position="234"/>
        <end position="260"/>
    </location>
</feature>
<dbReference type="EMBL" id="LT670818">
    <property type="protein sequence ID" value="SHH36703.1"/>
    <property type="molecule type" value="Genomic_DNA"/>
</dbReference>
<feature type="transmembrane region" description="Helical" evidence="9">
    <location>
        <begin position="154"/>
        <end position="178"/>
    </location>
</feature>
<evidence type="ECO:0000256" key="4">
    <source>
        <dbReference type="ARBA" id="ARBA00022692"/>
    </source>
</evidence>
<evidence type="ECO:0000256" key="9">
    <source>
        <dbReference type="SAM" id="Phobius"/>
    </source>
</evidence>
<evidence type="ECO:0000256" key="2">
    <source>
        <dbReference type="ARBA" id="ARBA00022448"/>
    </source>
</evidence>
<dbReference type="GO" id="GO:0022857">
    <property type="term" value="F:transmembrane transporter activity"/>
    <property type="evidence" value="ECO:0007669"/>
    <property type="project" value="InterPro"/>
</dbReference>
<dbReference type="InterPro" id="IPR001851">
    <property type="entry name" value="ABC_transp_permease"/>
</dbReference>
<feature type="transmembrane region" description="Helical" evidence="9">
    <location>
        <begin position="73"/>
        <end position="94"/>
    </location>
</feature>
<dbReference type="Proteomes" id="UP000190675">
    <property type="component" value="Chromosome I"/>
</dbReference>
<protein>
    <submittedName>
        <fullName evidence="10">Branched-chain amino acid transport system permease protein</fullName>
    </submittedName>
</protein>
<organism evidence="10 11">
    <name type="scientific">Bradyrhizobium erythrophlei</name>
    <dbReference type="NCBI Taxonomy" id="1437360"/>
    <lineage>
        <taxon>Bacteria</taxon>
        <taxon>Pseudomonadati</taxon>
        <taxon>Pseudomonadota</taxon>
        <taxon>Alphaproteobacteria</taxon>
        <taxon>Hyphomicrobiales</taxon>
        <taxon>Nitrobacteraceae</taxon>
        <taxon>Bradyrhizobium</taxon>
    </lineage>
</organism>
<dbReference type="PANTHER" id="PTHR11795:SF445">
    <property type="entry name" value="AMINO ACID ABC TRANSPORTER PERMEASE PROTEIN"/>
    <property type="match status" value="1"/>
</dbReference>
<feature type="transmembrane region" description="Helical" evidence="9">
    <location>
        <begin position="12"/>
        <end position="35"/>
    </location>
</feature>
<gene>
    <name evidence="10" type="ORF">SAMN05444169_7087</name>
</gene>
<keyword evidence="5" id="KW-0029">Amino-acid transport</keyword>
<dbReference type="OrthoDB" id="9807115at2"/>
<keyword evidence="3" id="KW-1003">Cell membrane</keyword>
<feature type="transmembrane region" description="Helical" evidence="9">
    <location>
        <begin position="199"/>
        <end position="222"/>
    </location>
</feature>
<comment type="subcellular location">
    <subcellularLocation>
        <location evidence="1">Cell membrane</location>
        <topology evidence="1">Multi-pass membrane protein</topology>
    </subcellularLocation>
</comment>
<keyword evidence="2" id="KW-0813">Transport</keyword>
<name>A0A1M5SFP0_9BRAD</name>
<keyword evidence="6 9" id="KW-1133">Transmembrane helix</keyword>
<dbReference type="RefSeq" id="WP_079570180.1">
    <property type="nucleotide sequence ID" value="NZ_LT670818.1"/>
</dbReference>